<dbReference type="InterPro" id="IPR036038">
    <property type="entry name" value="Aminotransferase-like"/>
</dbReference>
<keyword evidence="2" id="KW-1185">Reference proteome</keyword>
<dbReference type="Gene3D" id="3.20.10.10">
    <property type="entry name" value="D-amino Acid Aminotransferase, subunit A, domain 2"/>
    <property type="match status" value="1"/>
</dbReference>
<name>A0A9W8CQS5_9FUNG</name>
<gene>
    <name evidence="1" type="ORF">LPJ53_003488</name>
</gene>
<dbReference type="GO" id="GO:0003824">
    <property type="term" value="F:catalytic activity"/>
    <property type="evidence" value="ECO:0007669"/>
    <property type="project" value="InterPro"/>
</dbReference>
<dbReference type="Proteomes" id="UP001149813">
    <property type="component" value="Unassembled WGS sequence"/>
</dbReference>
<protein>
    <submittedName>
        <fullName evidence="1">Uncharacterized protein</fullName>
    </submittedName>
</protein>
<evidence type="ECO:0000313" key="1">
    <source>
        <dbReference type="EMBL" id="KAJ1722049.1"/>
    </source>
</evidence>
<dbReference type="InterPro" id="IPR001544">
    <property type="entry name" value="Aminotrans_IV"/>
</dbReference>
<accession>A0A9W8CQS5</accession>
<dbReference type="EMBL" id="JANBOJ010000133">
    <property type="protein sequence ID" value="KAJ1722049.1"/>
    <property type="molecule type" value="Genomic_DNA"/>
</dbReference>
<dbReference type="Pfam" id="PF01063">
    <property type="entry name" value="Aminotran_4"/>
    <property type="match status" value="1"/>
</dbReference>
<dbReference type="OrthoDB" id="64220at2759"/>
<dbReference type="InterPro" id="IPR043132">
    <property type="entry name" value="BCAT-like_C"/>
</dbReference>
<organism evidence="1 2">
    <name type="scientific">Coemansia erecta</name>
    <dbReference type="NCBI Taxonomy" id="147472"/>
    <lineage>
        <taxon>Eukaryota</taxon>
        <taxon>Fungi</taxon>
        <taxon>Fungi incertae sedis</taxon>
        <taxon>Zoopagomycota</taxon>
        <taxon>Kickxellomycotina</taxon>
        <taxon>Kickxellomycetes</taxon>
        <taxon>Kickxellales</taxon>
        <taxon>Kickxellaceae</taxon>
        <taxon>Coemansia</taxon>
    </lineage>
</organism>
<reference evidence="1" key="1">
    <citation type="submission" date="2022-07" db="EMBL/GenBank/DDBJ databases">
        <title>Phylogenomic reconstructions and comparative analyses of Kickxellomycotina fungi.</title>
        <authorList>
            <person name="Reynolds N.K."/>
            <person name="Stajich J.E."/>
            <person name="Barry K."/>
            <person name="Grigoriev I.V."/>
            <person name="Crous P."/>
            <person name="Smith M.E."/>
        </authorList>
    </citation>
    <scope>NUCLEOTIDE SEQUENCE</scope>
    <source>
        <strain evidence="1">NBRC 32514</strain>
    </source>
</reference>
<dbReference type="AlphaFoldDB" id="A0A9W8CQS5"/>
<comment type="caution">
    <text evidence="1">The sequence shown here is derived from an EMBL/GenBank/DDBJ whole genome shotgun (WGS) entry which is preliminary data.</text>
</comment>
<evidence type="ECO:0000313" key="2">
    <source>
        <dbReference type="Proteomes" id="UP001149813"/>
    </source>
</evidence>
<dbReference type="SUPFAM" id="SSF56752">
    <property type="entry name" value="D-aminoacid aminotransferase-like PLP-dependent enzymes"/>
    <property type="match status" value="1"/>
</dbReference>
<sequence length="211" mass="22828">MRRSGELLSEAYGKKCFELSLSGEQIEGQIVSVVAAADDGGSEERVYRVRMLLDSTGELEIQATPEPVTVQTGSANPVLVLDTQPTDTDSVFVSCKTTHRDIYNDAFARIPKNMPTGTQVLLYNTSGQITEGNIANVAVSVKDNDGELQLLTPPISAGLLAGTMRAHLLETGAMLEGTVTVEQFREAARNEWPVFCMNSVRGLYPVDVYLG</sequence>
<proteinExistence type="predicted"/>